<feature type="transmembrane region" description="Helical" evidence="3">
    <location>
        <begin position="162"/>
        <end position="180"/>
    </location>
</feature>
<dbReference type="RefSeq" id="WP_073583541.1">
    <property type="nucleotide sequence ID" value="NZ_AP024898.1"/>
</dbReference>
<proteinExistence type="predicted"/>
<accession>A0A1M7YWC3</accession>
<dbReference type="InterPro" id="IPR019844">
    <property type="entry name" value="CSD_CS"/>
</dbReference>
<dbReference type="InterPro" id="IPR052069">
    <property type="entry name" value="Ca-reg_mRNA-binding_domain"/>
</dbReference>
<dbReference type="Proteomes" id="UP000184600">
    <property type="component" value="Unassembled WGS sequence"/>
</dbReference>
<reference evidence="6" key="1">
    <citation type="submission" date="2016-12" db="EMBL/GenBank/DDBJ databases">
        <authorList>
            <person name="Rodrigo-Torres L."/>
            <person name="Arahal R.D."/>
            <person name="Lucena T."/>
        </authorList>
    </citation>
    <scope>NUCLEOTIDE SEQUENCE [LARGE SCALE GENOMIC DNA]</scope>
</reference>
<dbReference type="Gene3D" id="2.40.50.140">
    <property type="entry name" value="Nucleic acid-binding proteins"/>
    <property type="match status" value="1"/>
</dbReference>
<feature type="transmembrane region" description="Helical" evidence="3">
    <location>
        <begin position="63"/>
        <end position="90"/>
    </location>
</feature>
<evidence type="ECO:0000256" key="1">
    <source>
        <dbReference type="ARBA" id="ARBA00022553"/>
    </source>
</evidence>
<dbReference type="InterPro" id="IPR012340">
    <property type="entry name" value="NA-bd_OB-fold"/>
</dbReference>
<dbReference type="InterPro" id="IPR002059">
    <property type="entry name" value="CSP_DNA-bd"/>
</dbReference>
<dbReference type="SUPFAM" id="SSF50249">
    <property type="entry name" value="Nucleic acid-binding proteins"/>
    <property type="match status" value="1"/>
</dbReference>
<dbReference type="PROSITE" id="PS00352">
    <property type="entry name" value="CSD_1"/>
    <property type="match status" value="1"/>
</dbReference>
<dbReference type="AlphaFoldDB" id="A0A1M7YWC3"/>
<evidence type="ECO:0000259" key="4">
    <source>
        <dbReference type="PROSITE" id="PS51857"/>
    </source>
</evidence>
<evidence type="ECO:0000256" key="3">
    <source>
        <dbReference type="SAM" id="Phobius"/>
    </source>
</evidence>
<dbReference type="GO" id="GO:0005829">
    <property type="term" value="C:cytosol"/>
    <property type="evidence" value="ECO:0007669"/>
    <property type="project" value="UniProtKB-ARBA"/>
</dbReference>
<dbReference type="GO" id="GO:0003730">
    <property type="term" value="F:mRNA 3'-UTR binding"/>
    <property type="evidence" value="ECO:0007669"/>
    <property type="project" value="TreeGrafter"/>
</dbReference>
<feature type="transmembrane region" description="Helical" evidence="3">
    <location>
        <begin position="96"/>
        <end position="115"/>
    </location>
</feature>
<keyword evidence="6" id="KW-1185">Reference proteome</keyword>
<dbReference type="OrthoDB" id="72963at2"/>
<dbReference type="EMBL" id="FRFG01000031">
    <property type="protein sequence ID" value="SHO57010.1"/>
    <property type="molecule type" value="Genomic_DNA"/>
</dbReference>
<evidence type="ECO:0000313" key="5">
    <source>
        <dbReference type="EMBL" id="SHO57010.1"/>
    </source>
</evidence>
<keyword evidence="3" id="KW-0472">Membrane</keyword>
<dbReference type="SMART" id="SM00357">
    <property type="entry name" value="CSP"/>
    <property type="match status" value="1"/>
</dbReference>
<feature type="domain" description="CSD" evidence="4">
    <location>
        <begin position="1"/>
        <end position="65"/>
    </location>
</feature>
<dbReference type="Pfam" id="PF00313">
    <property type="entry name" value="CSD"/>
    <property type="match status" value="1"/>
</dbReference>
<dbReference type="Pfam" id="PF06961">
    <property type="entry name" value="DUF1294"/>
    <property type="match status" value="1"/>
</dbReference>
<dbReference type="STRING" id="1117707.VQ7734_02779"/>
<dbReference type="PANTHER" id="PTHR12962:SF1">
    <property type="entry name" value="COLD SHOCK DOMAIN-CONTAINING PROTEIN CG9705"/>
    <property type="match status" value="1"/>
</dbReference>
<protein>
    <submittedName>
        <fullName evidence="5">Cold shock-like protein CspC</fullName>
    </submittedName>
</protein>
<evidence type="ECO:0000256" key="2">
    <source>
        <dbReference type="RuleBase" id="RU000408"/>
    </source>
</evidence>
<sequence>MKGKIVEWHDEKGYGFIAVADQERRIFLHVSELKHQGLRPGLNDQVSFETCEDKRKRLRAVNVSVTSVKAIPPTVLFGCSFLVFACVSPLTLHSHLFLIPLYLVLSLFTWLMYAWDKKAAQLGQWRTAENSLHLLALAGGWPGALLAQHQLRHKSRKQPFKTILWLTVLLNITAFCWTFTDSGSEKIQLVADLILNL</sequence>
<name>A0A1M7YWC3_9VIBR</name>
<organism evidence="5 6">
    <name type="scientific">Vibrio quintilis</name>
    <dbReference type="NCBI Taxonomy" id="1117707"/>
    <lineage>
        <taxon>Bacteria</taxon>
        <taxon>Pseudomonadati</taxon>
        <taxon>Pseudomonadota</taxon>
        <taxon>Gammaproteobacteria</taxon>
        <taxon>Vibrionales</taxon>
        <taxon>Vibrionaceae</taxon>
        <taxon>Vibrio</taxon>
    </lineage>
</organism>
<comment type="subcellular location">
    <subcellularLocation>
        <location evidence="2">Cytoplasm</location>
    </subcellularLocation>
</comment>
<keyword evidence="3" id="KW-1133">Transmembrane helix</keyword>
<keyword evidence="1" id="KW-0597">Phosphoprotein</keyword>
<gene>
    <name evidence="5" type="ORF">VQ7734_02779</name>
</gene>
<dbReference type="PANTHER" id="PTHR12962">
    <property type="entry name" value="CALCIUM-REGULATED HEAT STABLE PROTEIN CRHSP-24-RELATED"/>
    <property type="match status" value="1"/>
</dbReference>
<dbReference type="PROSITE" id="PS51857">
    <property type="entry name" value="CSD_2"/>
    <property type="match status" value="1"/>
</dbReference>
<keyword evidence="3" id="KW-0812">Transmembrane</keyword>
<dbReference type="InterPro" id="IPR011129">
    <property type="entry name" value="CSD"/>
</dbReference>
<dbReference type="InterPro" id="IPR010718">
    <property type="entry name" value="DUF1294"/>
</dbReference>
<evidence type="ECO:0000313" key="6">
    <source>
        <dbReference type="Proteomes" id="UP000184600"/>
    </source>
</evidence>
<dbReference type="GO" id="GO:0043488">
    <property type="term" value="P:regulation of mRNA stability"/>
    <property type="evidence" value="ECO:0007669"/>
    <property type="project" value="TreeGrafter"/>
</dbReference>